<protein>
    <submittedName>
        <fullName evidence="5">Trimethylamine methyltransferase family protein</fullName>
    </submittedName>
</protein>
<accession>A0A3B0TEH1</accession>
<organism evidence="5">
    <name type="scientific">hydrothermal vent metagenome</name>
    <dbReference type="NCBI Taxonomy" id="652676"/>
    <lineage>
        <taxon>unclassified sequences</taxon>
        <taxon>metagenomes</taxon>
        <taxon>ecological metagenomes</taxon>
    </lineage>
</organism>
<dbReference type="Gene3D" id="3.20.20.480">
    <property type="entry name" value="Trimethylamine methyltransferase-like"/>
    <property type="match status" value="1"/>
</dbReference>
<evidence type="ECO:0000256" key="3">
    <source>
        <dbReference type="ARBA" id="ARBA00022679"/>
    </source>
</evidence>
<dbReference type="InterPro" id="IPR038601">
    <property type="entry name" value="MttB-like_sf"/>
</dbReference>
<evidence type="ECO:0000256" key="1">
    <source>
        <dbReference type="ARBA" id="ARBA00007137"/>
    </source>
</evidence>
<proteinExistence type="inferred from homology"/>
<comment type="similarity">
    <text evidence="1">Belongs to the trimethylamine methyltransferase family.</text>
</comment>
<dbReference type="Pfam" id="PF06253">
    <property type="entry name" value="MTTB"/>
    <property type="match status" value="1"/>
</dbReference>
<evidence type="ECO:0000256" key="4">
    <source>
        <dbReference type="SAM" id="MobiDB-lite"/>
    </source>
</evidence>
<keyword evidence="3 5" id="KW-0808">Transferase</keyword>
<name>A0A3B0TEH1_9ZZZZ</name>
<evidence type="ECO:0000313" key="5">
    <source>
        <dbReference type="EMBL" id="VAW12862.1"/>
    </source>
</evidence>
<dbReference type="GO" id="GO:0008168">
    <property type="term" value="F:methyltransferase activity"/>
    <property type="evidence" value="ECO:0007669"/>
    <property type="project" value="UniProtKB-KW"/>
</dbReference>
<feature type="region of interest" description="Disordered" evidence="4">
    <location>
        <begin position="1"/>
        <end position="23"/>
    </location>
</feature>
<evidence type="ECO:0000256" key="2">
    <source>
        <dbReference type="ARBA" id="ARBA00022603"/>
    </source>
</evidence>
<sequence>MTSGANAPRRGRSGGGRAARVAARRHVTTVKSPYIARKMAPLEVLDQEGLVLIEANADRVLEEIGIEFRGDAEALDMWKAAGAHIDGERVRFPKGLLAGLLKTVPPQFTQHARNPERSVTIGGKATVFAPVYGPPFVRDLDRGRRYATLEDFKNFVRLAYMAPSMHHSGGTLCEPVDVPVNTRHLDMVLSHIRYSDMPFMGSVTHPDRAADSVEMAKILFGADFVDENCVLISLINANSPMNFDETMLGALKVYARAGQATVISPFILAGAMSPVTVAGTLTQILAEAMAGMAFVQLCRPGAPVVFGTFASSISMQTGAPTFGTPEPALVLYGAAQLARRLGVPFRSGGALCGSKLPDAQAAYESIQTLQPTLMAGTNFVLHAAGWLEGGLVSSYEKFVMDADQLAILQTFAAGVDLSDNGQAMDAIAEVGPGNHYLGAAHTRANFQTAFYRSPLADNSSFEQWDSEGGTRIEERANTLWKKWLADYQAPALDPGVNEALGDYVARKKALMPDAFT</sequence>
<dbReference type="PIRSF" id="PIRSF037567">
    <property type="entry name" value="MTTB_MeTrfase"/>
    <property type="match status" value="1"/>
</dbReference>
<dbReference type="EMBL" id="UOEM01000054">
    <property type="protein sequence ID" value="VAW12862.1"/>
    <property type="molecule type" value="Genomic_DNA"/>
</dbReference>
<keyword evidence="2 5" id="KW-0489">Methyltransferase</keyword>
<dbReference type="AlphaFoldDB" id="A0A3B0TEH1"/>
<gene>
    <name evidence="5" type="ORF">MNBD_ALPHA09-360</name>
</gene>
<dbReference type="GO" id="GO:0015948">
    <property type="term" value="P:methanogenesis"/>
    <property type="evidence" value="ECO:0007669"/>
    <property type="project" value="InterPro"/>
</dbReference>
<dbReference type="InterPro" id="IPR010426">
    <property type="entry name" value="MTTB_MeTrfase"/>
</dbReference>
<reference evidence="5" key="1">
    <citation type="submission" date="2018-06" db="EMBL/GenBank/DDBJ databases">
        <authorList>
            <person name="Zhirakovskaya E."/>
        </authorList>
    </citation>
    <scope>NUCLEOTIDE SEQUENCE</scope>
</reference>
<dbReference type="GO" id="GO:0032259">
    <property type="term" value="P:methylation"/>
    <property type="evidence" value="ECO:0007669"/>
    <property type="project" value="UniProtKB-KW"/>
</dbReference>